<protein>
    <submittedName>
        <fullName evidence="1">Uncharacterized protein</fullName>
    </submittedName>
</protein>
<organism evidence="1 2">
    <name type="scientific">Araneus ventricosus</name>
    <name type="common">Orbweaver spider</name>
    <name type="synonym">Epeira ventricosa</name>
    <dbReference type="NCBI Taxonomy" id="182803"/>
    <lineage>
        <taxon>Eukaryota</taxon>
        <taxon>Metazoa</taxon>
        <taxon>Ecdysozoa</taxon>
        <taxon>Arthropoda</taxon>
        <taxon>Chelicerata</taxon>
        <taxon>Arachnida</taxon>
        <taxon>Araneae</taxon>
        <taxon>Araneomorphae</taxon>
        <taxon>Entelegynae</taxon>
        <taxon>Araneoidea</taxon>
        <taxon>Araneidae</taxon>
        <taxon>Araneus</taxon>
    </lineage>
</organism>
<sequence length="147" mass="16576">MTRVQPFDKVEERFASQQGTRFSVRVLVRFPQAFITSLFHAFSEGCKEPTFGGKIEPSSPLRSRIATERNPLFSPLFKAVLPQTSNSSKPGIEPAFLELESKHNNHCTGRGCTRWDRFIKKLICVNFVGMVSETVCAEMLSRTAYGK</sequence>
<comment type="caution">
    <text evidence="1">The sequence shown here is derived from an EMBL/GenBank/DDBJ whole genome shotgun (WGS) entry which is preliminary data.</text>
</comment>
<dbReference type="EMBL" id="BGPR01009096">
    <property type="protein sequence ID" value="GBN37950.1"/>
    <property type="molecule type" value="Genomic_DNA"/>
</dbReference>
<evidence type="ECO:0000313" key="1">
    <source>
        <dbReference type="EMBL" id="GBN37950.1"/>
    </source>
</evidence>
<dbReference type="AlphaFoldDB" id="A0A4Y2NHA8"/>
<name>A0A4Y2NHA8_ARAVE</name>
<dbReference type="Proteomes" id="UP000499080">
    <property type="component" value="Unassembled WGS sequence"/>
</dbReference>
<reference evidence="1 2" key="1">
    <citation type="journal article" date="2019" name="Sci. Rep.">
        <title>Orb-weaving spider Araneus ventricosus genome elucidates the spidroin gene catalogue.</title>
        <authorList>
            <person name="Kono N."/>
            <person name="Nakamura H."/>
            <person name="Ohtoshi R."/>
            <person name="Moran D.A.P."/>
            <person name="Shinohara A."/>
            <person name="Yoshida Y."/>
            <person name="Fujiwara M."/>
            <person name="Mori M."/>
            <person name="Tomita M."/>
            <person name="Arakawa K."/>
        </authorList>
    </citation>
    <scope>NUCLEOTIDE SEQUENCE [LARGE SCALE GENOMIC DNA]</scope>
</reference>
<accession>A0A4Y2NHA8</accession>
<evidence type="ECO:0000313" key="2">
    <source>
        <dbReference type="Proteomes" id="UP000499080"/>
    </source>
</evidence>
<keyword evidence="2" id="KW-1185">Reference proteome</keyword>
<proteinExistence type="predicted"/>
<gene>
    <name evidence="1" type="ORF">AVEN_166169_1</name>
</gene>